<evidence type="ECO:0000256" key="3">
    <source>
        <dbReference type="ARBA" id="ARBA00022691"/>
    </source>
</evidence>
<name>A0A644UHS9_9ZZZZ</name>
<dbReference type="GO" id="GO:0051539">
    <property type="term" value="F:4 iron, 4 sulfur cluster binding"/>
    <property type="evidence" value="ECO:0007669"/>
    <property type="project" value="InterPro"/>
</dbReference>
<gene>
    <name evidence="9" type="primary">hemN_13</name>
    <name evidence="9" type="ORF">SDC9_24256</name>
</gene>
<dbReference type="NCBIfam" id="TIGR00539">
    <property type="entry name" value="hemN_rel"/>
    <property type="match status" value="1"/>
</dbReference>
<reference evidence="9" key="1">
    <citation type="submission" date="2019-08" db="EMBL/GenBank/DDBJ databases">
        <authorList>
            <person name="Kucharzyk K."/>
            <person name="Murdoch R.W."/>
            <person name="Higgins S."/>
            <person name="Loffler F."/>
        </authorList>
    </citation>
    <scope>NUCLEOTIDE SEQUENCE</scope>
</reference>
<dbReference type="PROSITE" id="PS51918">
    <property type="entry name" value="RADICAL_SAM"/>
    <property type="match status" value="1"/>
</dbReference>
<dbReference type="PANTHER" id="PTHR13932">
    <property type="entry name" value="COPROPORPHYRINIGEN III OXIDASE"/>
    <property type="match status" value="1"/>
</dbReference>
<dbReference type="GO" id="GO:0006779">
    <property type="term" value="P:porphyrin-containing compound biosynthetic process"/>
    <property type="evidence" value="ECO:0007669"/>
    <property type="project" value="InterPro"/>
</dbReference>
<feature type="domain" description="Radical SAM core" evidence="8">
    <location>
        <begin position="2"/>
        <end position="239"/>
    </location>
</feature>
<dbReference type="AlphaFoldDB" id="A0A644UHS9"/>
<comment type="caution">
    <text evidence="9">The sequence shown here is derived from an EMBL/GenBank/DDBJ whole genome shotgun (WGS) entry which is preliminary data.</text>
</comment>
<evidence type="ECO:0000256" key="4">
    <source>
        <dbReference type="ARBA" id="ARBA00022723"/>
    </source>
</evidence>
<dbReference type="InterPro" id="IPR013785">
    <property type="entry name" value="Aldolase_TIM"/>
</dbReference>
<dbReference type="CDD" id="cd01335">
    <property type="entry name" value="Radical_SAM"/>
    <property type="match status" value="1"/>
</dbReference>
<proteinExistence type="inferred from homology"/>
<dbReference type="PANTHER" id="PTHR13932:SF5">
    <property type="entry name" value="RADICAL S-ADENOSYL METHIONINE DOMAIN-CONTAINING PROTEIN 1, MITOCHONDRIAL"/>
    <property type="match status" value="1"/>
</dbReference>
<dbReference type="SUPFAM" id="SSF102114">
    <property type="entry name" value="Radical SAM enzymes"/>
    <property type="match status" value="1"/>
</dbReference>
<dbReference type="Pfam" id="PF04055">
    <property type="entry name" value="Radical_SAM"/>
    <property type="match status" value="1"/>
</dbReference>
<evidence type="ECO:0000256" key="5">
    <source>
        <dbReference type="ARBA" id="ARBA00023004"/>
    </source>
</evidence>
<dbReference type="GO" id="GO:0004109">
    <property type="term" value="F:coproporphyrinogen oxidase activity"/>
    <property type="evidence" value="ECO:0007669"/>
    <property type="project" value="InterPro"/>
</dbReference>
<evidence type="ECO:0000256" key="7">
    <source>
        <dbReference type="ARBA" id="ARBA00023186"/>
    </source>
</evidence>
<protein>
    <submittedName>
        <fullName evidence="9">Oxygen-independent coproporphyrinogen-III oxidase-like protein</fullName>
        <ecNumber evidence="9">1.3.99.-</ecNumber>
    </submittedName>
</protein>
<dbReference type="SMART" id="SM00729">
    <property type="entry name" value="Elp3"/>
    <property type="match status" value="1"/>
</dbReference>
<dbReference type="EMBL" id="VSSQ01000116">
    <property type="protein sequence ID" value="MPL78392.1"/>
    <property type="molecule type" value="Genomic_DNA"/>
</dbReference>
<dbReference type="InterPro" id="IPR007197">
    <property type="entry name" value="rSAM"/>
</dbReference>
<dbReference type="EC" id="1.3.99.-" evidence="9"/>
<keyword evidence="7" id="KW-0143">Chaperone</keyword>
<keyword evidence="6" id="KW-0411">Iron-sulfur</keyword>
<dbReference type="InterPro" id="IPR034505">
    <property type="entry name" value="Coproporphyrinogen-III_oxidase"/>
</dbReference>
<keyword evidence="9" id="KW-0560">Oxidoreductase</keyword>
<dbReference type="SFLD" id="SFLDF00562">
    <property type="entry name" value="HemN-like__clustered_with_heat"/>
    <property type="match status" value="1"/>
</dbReference>
<evidence type="ECO:0000256" key="1">
    <source>
        <dbReference type="ARBA" id="ARBA00006100"/>
    </source>
</evidence>
<dbReference type="Gene3D" id="3.20.20.70">
    <property type="entry name" value="Aldolase class I"/>
    <property type="match status" value="1"/>
</dbReference>
<organism evidence="9">
    <name type="scientific">bioreactor metagenome</name>
    <dbReference type="NCBI Taxonomy" id="1076179"/>
    <lineage>
        <taxon>unclassified sequences</taxon>
        <taxon>metagenomes</taxon>
        <taxon>ecological metagenomes</taxon>
    </lineage>
</organism>
<dbReference type="SFLD" id="SFLDS00029">
    <property type="entry name" value="Radical_SAM"/>
    <property type="match status" value="1"/>
</dbReference>
<dbReference type="InterPro" id="IPR010723">
    <property type="entry name" value="HemN_C"/>
</dbReference>
<dbReference type="InterPro" id="IPR006638">
    <property type="entry name" value="Elp3/MiaA/NifB-like_rSAM"/>
</dbReference>
<comment type="similarity">
    <text evidence="1">Belongs to the anaerobic coproporphyrinogen-III oxidase family. HemW subfamily.</text>
</comment>
<keyword evidence="3" id="KW-0949">S-adenosyl-L-methionine</keyword>
<dbReference type="GO" id="GO:0005737">
    <property type="term" value="C:cytoplasm"/>
    <property type="evidence" value="ECO:0007669"/>
    <property type="project" value="InterPro"/>
</dbReference>
<keyword evidence="5" id="KW-0408">Iron</keyword>
<dbReference type="SFLD" id="SFLDF00288">
    <property type="entry name" value="HemN-like__clustered_with_nucl"/>
    <property type="match status" value="1"/>
</dbReference>
<dbReference type="Pfam" id="PF06969">
    <property type="entry name" value="HemN_C"/>
    <property type="match status" value="1"/>
</dbReference>
<dbReference type="SFLD" id="SFLDG01065">
    <property type="entry name" value="anaerobic_coproporphyrinogen-I"/>
    <property type="match status" value="1"/>
</dbReference>
<keyword evidence="2" id="KW-0349">Heme</keyword>
<dbReference type="GO" id="GO:0046872">
    <property type="term" value="F:metal ion binding"/>
    <property type="evidence" value="ECO:0007669"/>
    <property type="project" value="UniProtKB-KW"/>
</dbReference>
<sequence>MNNWEQIQGIYIHIPFCLQKCLYCDFASFPQQDRETMAKYTDNLCQEIQQRALSFPVNPQATIYFGGGTPSVLPLEDIAKIVGTLKNNGLWQKPLEATIEANPGTISLESLSTYRQLGFDRISFGIQSMQDEELRAMGRVHTSLQAREAIKLAGEAGFSRISADLIYGYPSQTLKSVTDSLQTLVLQGIKHMSVYGLVVEEGTPLCNNLDVGKLILPSEDDSGDMYDLVTKYLPQQGYKRYEISNYACIGEESRHNLVYWQYLPYLGLGLSACSFDGQARITNSNNIEEYLQGKTPETEKLDIETRLAEYIFMGLRTSYGVNLAAAEERFAIDIREIYKKEISECQSKGLMEIDRLQRTMHLTDFGMKFGNQVFEKFL</sequence>
<dbReference type="InterPro" id="IPR058240">
    <property type="entry name" value="rSAM_sf"/>
</dbReference>
<evidence type="ECO:0000313" key="9">
    <source>
        <dbReference type="EMBL" id="MPL78392.1"/>
    </source>
</evidence>
<dbReference type="InterPro" id="IPR004559">
    <property type="entry name" value="HemW-like"/>
</dbReference>
<evidence type="ECO:0000259" key="8">
    <source>
        <dbReference type="PROSITE" id="PS51918"/>
    </source>
</evidence>
<accession>A0A644UHS9</accession>
<keyword evidence="4" id="KW-0479">Metal-binding</keyword>
<evidence type="ECO:0000256" key="2">
    <source>
        <dbReference type="ARBA" id="ARBA00022617"/>
    </source>
</evidence>
<evidence type="ECO:0000256" key="6">
    <source>
        <dbReference type="ARBA" id="ARBA00023014"/>
    </source>
</evidence>